<evidence type="ECO:0000313" key="7">
    <source>
        <dbReference type="Proteomes" id="UP000663929"/>
    </source>
</evidence>
<dbReference type="SUPFAM" id="SSF56112">
    <property type="entry name" value="Protein kinase-like (PK-like)"/>
    <property type="match status" value="1"/>
</dbReference>
<dbReference type="Proteomes" id="UP000663929">
    <property type="component" value="Chromosome"/>
</dbReference>
<dbReference type="Gene3D" id="1.10.510.10">
    <property type="entry name" value="Transferase(Phosphotransferase) domain 1"/>
    <property type="match status" value="1"/>
</dbReference>
<evidence type="ECO:0000256" key="4">
    <source>
        <dbReference type="SAM" id="Phobius"/>
    </source>
</evidence>
<name>A0A8A4TNF7_SULCO</name>
<dbReference type="PANTHER" id="PTHR46082">
    <property type="entry name" value="ATP/GTP-BINDING PROTEIN-RELATED"/>
    <property type="match status" value="1"/>
</dbReference>
<keyword evidence="2 3" id="KW-0067">ATP-binding</keyword>
<dbReference type="SUPFAM" id="SSF48452">
    <property type="entry name" value="TPR-like"/>
    <property type="match status" value="3"/>
</dbReference>
<dbReference type="GO" id="GO:0004674">
    <property type="term" value="F:protein serine/threonine kinase activity"/>
    <property type="evidence" value="ECO:0007669"/>
    <property type="project" value="UniProtKB-KW"/>
</dbReference>
<keyword evidence="7" id="KW-1185">Reference proteome</keyword>
<dbReference type="InterPro" id="IPR011990">
    <property type="entry name" value="TPR-like_helical_dom_sf"/>
</dbReference>
<dbReference type="CDD" id="cd14014">
    <property type="entry name" value="STKc_PknB_like"/>
    <property type="match status" value="1"/>
</dbReference>
<evidence type="ECO:0000256" key="1">
    <source>
        <dbReference type="ARBA" id="ARBA00022741"/>
    </source>
</evidence>
<organism evidence="6 7">
    <name type="scientific">Sulfidibacter corallicola</name>
    <dbReference type="NCBI Taxonomy" id="2818388"/>
    <lineage>
        <taxon>Bacteria</taxon>
        <taxon>Pseudomonadati</taxon>
        <taxon>Acidobacteriota</taxon>
        <taxon>Holophagae</taxon>
        <taxon>Acanthopleuribacterales</taxon>
        <taxon>Acanthopleuribacteraceae</taxon>
        <taxon>Sulfidibacter</taxon>
    </lineage>
</organism>
<dbReference type="Gene3D" id="3.30.200.20">
    <property type="entry name" value="Phosphorylase Kinase, domain 1"/>
    <property type="match status" value="1"/>
</dbReference>
<dbReference type="Pfam" id="PF00069">
    <property type="entry name" value="Pkinase"/>
    <property type="match status" value="1"/>
</dbReference>
<proteinExistence type="predicted"/>
<keyword evidence="6" id="KW-0418">Kinase</keyword>
<dbReference type="PROSITE" id="PS50011">
    <property type="entry name" value="PROTEIN_KINASE_DOM"/>
    <property type="match status" value="1"/>
</dbReference>
<reference evidence="6" key="1">
    <citation type="submission" date="2021-03" db="EMBL/GenBank/DDBJ databases">
        <title>Acanthopleuribacteraceae sp. M133.</title>
        <authorList>
            <person name="Wang G."/>
        </authorList>
    </citation>
    <scope>NUCLEOTIDE SEQUENCE</scope>
    <source>
        <strain evidence="6">M133</strain>
    </source>
</reference>
<dbReference type="EMBL" id="CP071793">
    <property type="protein sequence ID" value="QTD50744.1"/>
    <property type="molecule type" value="Genomic_DNA"/>
</dbReference>
<keyword evidence="4" id="KW-0812">Transmembrane</keyword>
<dbReference type="AlphaFoldDB" id="A0A8A4TNF7"/>
<evidence type="ECO:0000256" key="2">
    <source>
        <dbReference type="ARBA" id="ARBA00022840"/>
    </source>
</evidence>
<dbReference type="InterPro" id="IPR011009">
    <property type="entry name" value="Kinase-like_dom_sf"/>
</dbReference>
<dbReference type="Pfam" id="PF13424">
    <property type="entry name" value="TPR_12"/>
    <property type="match status" value="3"/>
</dbReference>
<keyword evidence="4" id="KW-0472">Membrane</keyword>
<keyword evidence="1 3" id="KW-0547">Nucleotide-binding</keyword>
<dbReference type="PROSITE" id="PS00108">
    <property type="entry name" value="PROTEIN_KINASE_ST"/>
    <property type="match status" value="1"/>
</dbReference>
<dbReference type="InterPro" id="IPR008271">
    <property type="entry name" value="Ser/Thr_kinase_AS"/>
</dbReference>
<feature type="binding site" evidence="3">
    <location>
        <position position="127"/>
    </location>
    <ligand>
        <name>ATP</name>
        <dbReference type="ChEBI" id="CHEBI:30616"/>
    </ligand>
</feature>
<gene>
    <name evidence="6" type="ORF">J3U87_34600</name>
</gene>
<dbReference type="PANTHER" id="PTHR46082:SF6">
    <property type="entry name" value="AAA+ ATPASE DOMAIN-CONTAINING PROTEIN-RELATED"/>
    <property type="match status" value="1"/>
</dbReference>
<protein>
    <submittedName>
        <fullName evidence="6">Serine/threonine protein kinase</fullName>
    </submittedName>
</protein>
<dbReference type="Pfam" id="PF13374">
    <property type="entry name" value="TPR_10"/>
    <property type="match status" value="2"/>
</dbReference>
<evidence type="ECO:0000259" key="5">
    <source>
        <dbReference type="PROSITE" id="PS50011"/>
    </source>
</evidence>
<dbReference type="InterPro" id="IPR053137">
    <property type="entry name" value="NLR-like"/>
</dbReference>
<feature type="domain" description="Protein kinase" evidence="5">
    <location>
        <begin position="97"/>
        <end position="392"/>
    </location>
</feature>
<dbReference type="SMART" id="SM00028">
    <property type="entry name" value="TPR"/>
    <property type="match status" value="6"/>
</dbReference>
<dbReference type="InterPro" id="IPR000719">
    <property type="entry name" value="Prot_kinase_dom"/>
</dbReference>
<dbReference type="SMART" id="SM00220">
    <property type="entry name" value="S_TKc"/>
    <property type="match status" value="1"/>
</dbReference>
<dbReference type="InterPro" id="IPR019734">
    <property type="entry name" value="TPR_rpt"/>
</dbReference>
<keyword evidence="6" id="KW-0723">Serine/threonine-protein kinase</keyword>
<dbReference type="KEGG" id="scor:J3U87_34600"/>
<feature type="transmembrane region" description="Helical" evidence="4">
    <location>
        <begin position="414"/>
        <end position="438"/>
    </location>
</feature>
<keyword evidence="6" id="KW-0808">Transferase</keyword>
<dbReference type="RefSeq" id="WP_237380695.1">
    <property type="nucleotide sequence ID" value="NZ_CP071793.1"/>
</dbReference>
<accession>A0A8A4TNF7</accession>
<evidence type="ECO:0000256" key="3">
    <source>
        <dbReference type="PROSITE-ProRule" id="PRU10141"/>
    </source>
</evidence>
<dbReference type="InterPro" id="IPR017441">
    <property type="entry name" value="Protein_kinase_ATP_BS"/>
</dbReference>
<evidence type="ECO:0000313" key="6">
    <source>
        <dbReference type="EMBL" id="QTD50744.1"/>
    </source>
</evidence>
<keyword evidence="4" id="KW-1133">Transmembrane helix</keyword>
<dbReference type="GO" id="GO:0005524">
    <property type="term" value="F:ATP binding"/>
    <property type="evidence" value="ECO:0007669"/>
    <property type="project" value="UniProtKB-UniRule"/>
</dbReference>
<sequence length="935" mass="105706">MSGDKQWLLLQEWFAHAESLEGEDREAFLKQSRLEDPDLARELATMLDQSSGSAEYWRNMMDPIHSTVVNTVFERGPRSEPEEAGTKTPTPARIGAFQIIEELGSGGMGVVYLAHQTEPMERDVALKVVREIPGNASLVDRFELEYKMLAIMSHPNIAQIYHAGVSEDGRPYFAMEHIDGMPITVFCDHHRFTIEQRVALFRGVCDGLLHAHQKGIIHRDLKPSNVLVTFHGSKAVPKIIDFGIARQIDWSRHQWAADPVSHFGCMTYMSPEGLNSGEDHDARTDIYSLGAILIELLTGHPIIDPKQREKAGLEKEIETFHRSRLSSAVQLLDEITDLTEVAHNRGTTPGALKRAVREDLTWIAAKALAEKKKDRYASVSELDGDLERHECACPVHAAPGKPWYIFRKFLARHFFIVSMTLIFGLLILVGFVTVTQMWSNAETARRETGLALNRVKASKQFLMDYLAAPDPDLEHRDAEQRFDDMEQLLAGSIPAHQPMDAAHHLILGRVAYGWGLYNRALNHLEQADRMAARSVYPSPEERLEITDYLARTLRRLGRLERAEVLFDRLLSKRIAHNGEHDPLMLRIRNELISTLVSMERFEEAEPMARHLLTVQQQVLGNRHQDTAGTMVGLSNALVGLHRFSEAEALLEEAIEALTSSLGSTHPRTLVAQNNLANSLAGRGAYAESERWYRKVLETRRAVLYKNHPHTLSTMHGLARVLYLSGRPVEADRLASKVLETRRETLGPHHKQTLATMNNLAVLYNSLEYFERAEEMFRQIIGVYESRGIPTHPQSLRAYNNLGDLMVRSGRSTAAIPLLQHTLLLKEQSLGISARSTLDTLCTLGEAYQQAGRPEQAEALFRQTVMYAEDYLDAGDQRTHLYRVYLARCFIFLGRRNEAAELLSISEAHFRSSGLPEPEWLCRAWEKLQGSQYTEP</sequence>
<dbReference type="PROSITE" id="PS00107">
    <property type="entry name" value="PROTEIN_KINASE_ATP"/>
    <property type="match status" value="1"/>
</dbReference>
<dbReference type="Gene3D" id="1.25.40.10">
    <property type="entry name" value="Tetratricopeptide repeat domain"/>
    <property type="match status" value="3"/>
</dbReference>